<evidence type="ECO:0008006" key="3">
    <source>
        <dbReference type="Google" id="ProtNLM"/>
    </source>
</evidence>
<accession>A0ABY8L8X4</accession>
<protein>
    <recommendedName>
        <fullName evidence="3">Phage regulatory protein CII (CP76)</fullName>
    </recommendedName>
</protein>
<reference evidence="1 2" key="1">
    <citation type="submission" date="2023-04" db="EMBL/GenBank/DDBJ databases">
        <title>Jannaschia ovalis sp. nov., a marine bacterium isolated from sea tidal flat.</title>
        <authorList>
            <person name="Kwon D.Y."/>
            <person name="Kim J.-J."/>
        </authorList>
    </citation>
    <scope>NUCLEOTIDE SEQUENCE [LARGE SCALE GENOMIC DNA]</scope>
    <source>
        <strain evidence="1 2">GRR-S6-38</strain>
    </source>
</reference>
<evidence type="ECO:0000313" key="1">
    <source>
        <dbReference type="EMBL" id="WGH77812.1"/>
    </source>
</evidence>
<dbReference type="RefSeq" id="WP_279964423.1">
    <property type="nucleotide sequence ID" value="NZ_CP122537.1"/>
</dbReference>
<name>A0ABY8L8X4_9RHOB</name>
<proteinExistence type="predicted"/>
<gene>
    <name evidence="1" type="ORF">P8627_12310</name>
</gene>
<keyword evidence="2" id="KW-1185">Reference proteome</keyword>
<organism evidence="1 2">
    <name type="scientific">Jannaschia ovalis</name>
    <dbReference type="NCBI Taxonomy" id="3038773"/>
    <lineage>
        <taxon>Bacteria</taxon>
        <taxon>Pseudomonadati</taxon>
        <taxon>Pseudomonadota</taxon>
        <taxon>Alphaproteobacteria</taxon>
        <taxon>Rhodobacterales</taxon>
        <taxon>Roseobacteraceae</taxon>
        <taxon>Jannaschia</taxon>
    </lineage>
</organism>
<dbReference type="EMBL" id="CP122537">
    <property type="protein sequence ID" value="WGH77812.1"/>
    <property type="molecule type" value="Genomic_DNA"/>
</dbReference>
<sequence>MTSTLGEDLKRQTEALVKAVGVEASCAVTGRSKATLGRYYSQHEEHAKRFIPVDVLAALESAAGIPIVTRYLAQRAGMALVPQAHAANLTPEAVAARSNTVFTELGRLMMNGGLDGPEGRATLAKLRGLQAELVALEQSLVQTRVTTTDPTE</sequence>
<evidence type="ECO:0000313" key="2">
    <source>
        <dbReference type="Proteomes" id="UP001243420"/>
    </source>
</evidence>
<dbReference type="Proteomes" id="UP001243420">
    <property type="component" value="Chromosome"/>
</dbReference>